<dbReference type="HOGENOM" id="CLU_046029_0_0_1"/>
<reference evidence="2 3" key="1">
    <citation type="journal article" date="2012" name="Science">
        <title>The Paleozoic origin of enzymatic lignin decomposition reconstructed from 31 fungal genomes.</title>
        <authorList>
            <person name="Floudas D."/>
            <person name="Binder M."/>
            <person name="Riley R."/>
            <person name="Barry K."/>
            <person name="Blanchette R.A."/>
            <person name="Henrissat B."/>
            <person name="Martinez A.T."/>
            <person name="Otillar R."/>
            <person name="Spatafora J.W."/>
            <person name="Yadav J.S."/>
            <person name="Aerts A."/>
            <person name="Benoit I."/>
            <person name="Boyd A."/>
            <person name="Carlson A."/>
            <person name="Copeland A."/>
            <person name="Coutinho P.M."/>
            <person name="de Vries R.P."/>
            <person name="Ferreira P."/>
            <person name="Findley K."/>
            <person name="Foster B."/>
            <person name="Gaskell J."/>
            <person name="Glotzer D."/>
            <person name="Gorecki P."/>
            <person name="Heitman J."/>
            <person name="Hesse C."/>
            <person name="Hori C."/>
            <person name="Igarashi K."/>
            <person name="Jurgens J.A."/>
            <person name="Kallen N."/>
            <person name="Kersten P."/>
            <person name="Kohler A."/>
            <person name="Kuees U."/>
            <person name="Kumar T.K.A."/>
            <person name="Kuo A."/>
            <person name="LaButti K."/>
            <person name="Larrondo L.F."/>
            <person name="Lindquist E."/>
            <person name="Ling A."/>
            <person name="Lombard V."/>
            <person name="Lucas S."/>
            <person name="Lundell T."/>
            <person name="Martin R."/>
            <person name="McLaughlin D.J."/>
            <person name="Morgenstern I."/>
            <person name="Morin E."/>
            <person name="Murat C."/>
            <person name="Nagy L.G."/>
            <person name="Nolan M."/>
            <person name="Ohm R.A."/>
            <person name="Patyshakuliyeva A."/>
            <person name="Rokas A."/>
            <person name="Ruiz-Duenas F.J."/>
            <person name="Sabat G."/>
            <person name="Salamov A."/>
            <person name="Samejima M."/>
            <person name="Schmutz J."/>
            <person name="Slot J.C."/>
            <person name="St John F."/>
            <person name="Stenlid J."/>
            <person name="Sun H."/>
            <person name="Sun S."/>
            <person name="Syed K."/>
            <person name="Tsang A."/>
            <person name="Wiebenga A."/>
            <person name="Young D."/>
            <person name="Pisabarro A."/>
            <person name="Eastwood D.C."/>
            <person name="Martin F."/>
            <person name="Cullen D."/>
            <person name="Grigoriev I.V."/>
            <person name="Hibbett D.S."/>
        </authorList>
    </citation>
    <scope>NUCLEOTIDE SEQUENCE</scope>
    <source>
        <strain evidence="3">FP-58527</strain>
    </source>
</reference>
<keyword evidence="3" id="KW-1185">Reference proteome</keyword>
<dbReference type="SUPFAM" id="SSF53335">
    <property type="entry name" value="S-adenosyl-L-methionine-dependent methyltransferases"/>
    <property type="match status" value="1"/>
</dbReference>
<dbReference type="InterPro" id="IPR013217">
    <property type="entry name" value="Methyltransf_12"/>
</dbReference>
<evidence type="ECO:0000259" key="1">
    <source>
        <dbReference type="Pfam" id="PF08242"/>
    </source>
</evidence>
<dbReference type="eggNOG" id="ENOG502SJSY">
    <property type="taxonomic scope" value="Eukaryota"/>
</dbReference>
<organism evidence="2 3">
    <name type="scientific">Fomitopsis schrenkii</name>
    <name type="common">Brown rot fungus</name>
    <dbReference type="NCBI Taxonomy" id="2126942"/>
    <lineage>
        <taxon>Eukaryota</taxon>
        <taxon>Fungi</taxon>
        <taxon>Dikarya</taxon>
        <taxon>Basidiomycota</taxon>
        <taxon>Agaricomycotina</taxon>
        <taxon>Agaricomycetes</taxon>
        <taxon>Polyporales</taxon>
        <taxon>Fomitopsis</taxon>
    </lineage>
</organism>
<gene>
    <name evidence="2" type="ORF">FOMPIDRAFT_1025639</name>
</gene>
<dbReference type="InterPro" id="IPR029063">
    <property type="entry name" value="SAM-dependent_MTases_sf"/>
</dbReference>
<evidence type="ECO:0000313" key="3">
    <source>
        <dbReference type="Proteomes" id="UP000015241"/>
    </source>
</evidence>
<evidence type="ECO:0000313" key="2">
    <source>
        <dbReference type="EMBL" id="EPS95724.1"/>
    </source>
</evidence>
<proteinExistence type="predicted"/>
<sequence>MGTSAEVYSNSPLLRIYDWLCSGLFNLWVWRCPTGSVLLPFFSKNITEGAHLDVAVGTGYYTARSVDRLSKCKDVTLLDVSDSALDVAEARLRAAGYKGTIDKLHQSATDSLPERLRGNLDSISLFNMLHRIPGSFPPKASQILATLAPGLAPGGVLYGATILGRHPNHTWLSRALLRLYNRNGWYDNEHDEAVFLERALKGYFEEVDVRVVGVVALFEARKPIDQ</sequence>
<dbReference type="InParanoid" id="S8FAZ7"/>
<dbReference type="Proteomes" id="UP000015241">
    <property type="component" value="Unassembled WGS sequence"/>
</dbReference>
<dbReference type="Gene3D" id="3.40.50.150">
    <property type="entry name" value="Vaccinia Virus protein VP39"/>
    <property type="match status" value="1"/>
</dbReference>
<feature type="domain" description="Methyltransferase type 12" evidence="1">
    <location>
        <begin position="52"/>
        <end position="157"/>
    </location>
</feature>
<dbReference type="EMBL" id="KE504201">
    <property type="protein sequence ID" value="EPS95724.1"/>
    <property type="molecule type" value="Genomic_DNA"/>
</dbReference>
<name>S8FAZ7_FOMSC</name>
<dbReference type="AlphaFoldDB" id="S8FAZ7"/>
<dbReference type="OrthoDB" id="10061782at2759"/>
<dbReference type="STRING" id="743788.S8FAZ7"/>
<protein>
    <recommendedName>
        <fullName evidence="1">Methyltransferase type 12 domain-containing protein</fullName>
    </recommendedName>
</protein>
<dbReference type="Pfam" id="PF08242">
    <property type="entry name" value="Methyltransf_12"/>
    <property type="match status" value="1"/>
</dbReference>
<dbReference type="CDD" id="cd02440">
    <property type="entry name" value="AdoMet_MTases"/>
    <property type="match status" value="1"/>
</dbReference>
<accession>S8FAZ7</accession>